<sequence>MATAIMRNEQMDSEAEFQEISQLEGNNTPVIDLSIPTPPKKHKRAAPSENDFGLGRETSDIWKYFSKFFDKDDHKGEIIAKGIEVCLLDWGIENLFTVTLDNATANDVAIRHLKGRIDDWKGIVLGNDFLHVRCNAHILNLIVKEGLSDHIESISRIRNSEKYVKSSSGRLASFKSIVEKVKIDSHGLLSLDVETSWNSTYMMLSIAIKFEKAFSRMFIDDHKYQKYCLDMIGKAAHPSGDDWKNVKVFTKFLDIFYQITLKFSGTLYVTSNSFFHELFYLLNFIVKNSQSDDQVLIDMVVKMKLNTSGRILDSYRSSLSPKTVEALICTQQWLRSTPKECNIKDNLEEIQKLEIVEKEYPDNVLSID</sequence>
<dbReference type="STRING" id="4097.A0A1S3X763"/>
<evidence type="ECO:0000259" key="1">
    <source>
        <dbReference type="Pfam" id="PF05699"/>
    </source>
</evidence>
<organism evidence="2">
    <name type="scientific">Nicotiana tabacum</name>
    <name type="common">Common tobacco</name>
    <dbReference type="NCBI Taxonomy" id="4097"/>
    <lineage>
        <taxon>Eukaryota</taxon>
        <taxon>Viridiplantae</taxon>
        <taxon>Streptophyta</taxon>
        <taxon>Embryophyta</taxon>
        <taxon>Tracheophyta</taxon>
        <taxon>Spermatophyta</taxon>
        <taxon>Magnoliopsida</taxon>
        <taxon>eudicotyledons</taxon>
        <taxon>Gunneridae</taxon>
        <taxon>Pentapetalae</taxon>
        <taxon>asterids</taxon>
        <taxon>lamiids</taxon>
        <taxon>Solanales</taxon>
        <taxon>Solanaceae</taxon>
        <taxon>Nicotianoideae</taxon>
        <taxon>Nicotianeae</taxon>
        <taxon>Nicotiana</taxon>
    </lineage>
</organism>
<reference evidence="2" key="1">
    <citation type="submission" date="2025-08" db="UniProtKB">
        <authorList>
            <consortium name="RefSeq"/>
        </authorList>
    </citation>
    <scope>IDENTIFICATION</scope>
</reference>
<dbReference type="Pfam" id="PF05699">
    <property type="entry name" value="Dimer_Tnp_hAT"/>
    <property type="match status" value="1"/>
</dbReference>
<dbReference type="GO" id="GO:0046983">
    <property type="term" value="F:protein dimerization activity"/>
    <property type="evidence" value="ECO:0007669"/>
    <property type="project" value="InterPro"/>
</dbReference>
<dbReference type="GO" id="GO:0008270">
    <property type="term" value="F:zinc ion binding"/>
    <property type="evidence" value="ECO:0007669"/>
    <property type="project" value="UniProtKB-KW"/>
</dbReference>
<dbReference type="OrthoDB" id="1226733at2759"/>
<dbReference type="SUPFAM" id="SSF53098">
    <property type="entry name" value="Ribonuclease H-like"/>
    <property type="match status" value="1"/>
</dbReference>
<feature type="domain" description="HAT C-terminal dimerisation" evidence="1">
    <location>
        <begin position="307"/>
        <end position="334"/>
    </location>
</feature>
<dbReference type="InterPro" id="IPR012337">
    <property type="entry name" value="RNaseH-like_sf"/>
</dbReference>
<dbReference type="PaxDb" id="4097-A0A1S3X763"/>
<dbReference type="PANTHER" id="PTHR46481">
    <property type="entry name" value="ZINC FINGER BED DOMAIN-CONTAINING PROTEIN 4"/>
    <property type="match status" value="1"/>
</dbReference>
<dbReference type="KEGG" id="nta:107761931"/>
<name>A0A1S3X763_TOBAC</name>
<dbReference type="RefSeq" id="XP_016435711.1">
    <property type="nucleotide sequence ID" value="XM_016580225.1"/>
</dbReference>
<proteinExistence type="predicted"/>
<accession>A0A1S3X763</accession>
<dbReference type="InterPro" id="IPR008906">
    <property type="entry name" value="HATC_C_dom"/>
</dbReference>
<gene>
    <name evidence="2" type="primary">LOC107761931</name>
</gene>
<dbReference type="AlphaFoldDB" id="A0A1S3X763"/>
<dbReference type="InterPro" id="IPR052035">
    <property type="entry name" value="ZnF_BED_domain_contain"/>
</dbReference>
<protein>
    <submittedName>
        <fullName evidence="2">Zinc finger BED domain-containing protein RICESLEEPER 2-like</fullName>
    </submittedName>
</protein>
<dbReference type="GO" id="GO:0005634">
    <property type="term" value="C:nucleus"/>
    <property type="evidence" value="ECO:0007669"/>
    <property type="project" value="UniProtKB-SubCell"/>
</dbReference>
<evidence type="ECO:0000313" key="2">
    <source>
        <dbReference type="RefSeq" id="XP_016435711.1"/>
    </source>
</evidence>
<dbReference type="PANTHER" id="PTHR46481:SF7">
    <property type="entry name" value="ZINC FINGER BED DOMAIN-CONTAINING PROTEIN RICESLEEPER 2-LIKE"/>
    <property type="match status" value="1"/>
</dbReference>
<dbReference type="OMA" id="KGRIDDW"/>